<evidence type="ECO:0000256" key="7">
    <source>
        <dbReference type="SAM" id="Phobius"/>
    </source>
</evidence>
<dbReference type="PANTHER" id="PTHR43289:SF6">
    <property type="entry name" value="SERINE_THREONINE-PROTEIN KINASE NEKL-3"/>
    <property type="match status" value="1"/>
</dbReference>
<dbReference type="PANTHER" id="PTHR43289">
    <property type="entry name" value="MITOGEN-ACTIVATED PROTEIN KINASE KINASE KINASE 20-RELATED"/>
    <property type="match status" value="1"/>
</dbReference>
<dbReference type="PROSITE" id="PS50011">
    <property type="entry name" value="PROTEIN_KINASE_DOM"/>
    <property type="match status" value="1"/>
</dbReference>
<reference evidence="9 10" key="1">
    <citation type="journal article" date="2019" name="Int. J. Syst. Evol. Microbiol.">
        <title>Capsulimonas corticalis gen. nov., sp. nov., an aerobic capsulated bacterium, of a novel bacterial order, Capsulimonadales ord. nov., of the class Armatimonadia of the phylum Armatimonadetes.</title>
        <authorList>
            <person name="Li J."/>
            <person name="Kudo C."/>
            <person name="Tonouchi A."/>
        </authorList>
    </citation>
    <scope>NUCLEOTIDE SEQUENCE [LARGE SCALE GENOMIC DNA]</scope>
    <source>
        <strain evidence="9 10">AX-7</strain>
    </source>
</reference>
<accession>A0A402D437</accession>
<gene>
    <name evidence="9" type="ORF">CCAX7_32510</name>
</gene>
<keyword evidence="4" id="KW-0418">Kinase</keyword>
<dbReference type="RefSeq" id="WP_165864570.1">
    <property type="nucleotide sequence ID" value="NZ_AP025739.1"/>
</dbReference>
<dbReference type="GO" id="GO:0004674">
    <property type="term" value="F:protein serine/threonine kinase activity"/>
    <property type="evidence" value="ECO:0007669"/>
    <property type="project" value="UniProtKB-EC"/>
</dbReference>
<keyword evidence="7" id="KW-1133">Transmembrane helix</keyword>
<keyword evidence="5" id="KW-0067">ATP-binding</keyword>
<dbReference type="CDD" id="cd14014">
    <property type="entry name" value="STKc_PknB_like"/>
    <property type="match status" value="1"/>
</dbReference>
<dbReference type="InterPro" id="IPR008271">
    <property type="entry name" value="Ser/Thr_kinase_AS"/>
</dbReference>
<dbReference type="PROSITE" id="PS00108">
    <property type="entry name" value="PROTEIN_KINASE_ST"/>
    <property type="match status" value="1"/>
</dbReference>
<dbReference type="Pfam" id="PF00069">
    <property type="entry name" value="Pkinase"/>
    <property type="match status" value="1"/>
</dbReference>
<organism evidence="9 10">
    <name type="scientific">Capsulimonas corticalis</name>
    <dbReference type="NCBI Taxonomy" id="2219043"/>
    <lineage>
        <taxon>Bacteria</taxon>
        <taxon>Bacillati</taxon>
        <taxon>Armatimonadota</taxon>
        <taxon>Armatimonadia</taxon>
        <taxon>Capsulimonadales</taxon>
        <taxon>Capsulimonadaceae</taxon>
        <taxon>Capsulimonas</taxon>
    </lineage>
</organism>
<evidence type="ECO:0000313" key="10">
    <source>
        <dbReference type="Proteomes" id="UP000287394"/>
    </source>
</evidence>
<feature type="domain" description="Protein kinase" evidence="8">
    <location>
        <begin position="10"/>
        <end position="278"/>
    </location>
</feature>
<dbReference type="InterPro" id="IPR000719">
    <property type="entry name" value="Prot_kinase_dom"/>
</dbReference>
<sequence>MELSTQLGPYRLDELTGEGSVAQVYKAWHTELHRYEALKLLRDSMTHEATIVARFLSEARTAAKLQHPNIATIYSVGDGNGSQPYFTMELIEGRDLGEHLRRHGPLTLDDATPLLQQIAEAIDYAHSLGVIHRDIKPANILLGDLPSGGYTVKLVDFGIARVQAEEAAARLTQTGGIVGTPKYISPEQASEQPVDYRADIYSFGVVAYEMLCGRTPFEGPEPATTMALLMAHVYSEPPTPRDLAPSLSQTTSDALLRSLAKSPEARFSACGEFVRVLTAPRAAEPPTTTSPNIVTAPKAAAVESNATRTAARSPRTIWPLVGAAVFGALTLATVFAVTRLSPTAARIGGGAKPAAITRQNAVLTTPIPASDPKQLTALSEKPATPAPLPATQTPLTPLVNHPETAVPAPILPAPRAATHPAATAAHATATAAKPAVNVTKHSPLPMTAHALPHDRHPRSLTLRRRPRLVKARITGRLTNHRNLAAAWDASYHQEMALANSFRAKGDVVQANAMAQNAEDSRRHAFSAAKPRKRRAR</sequence>
<keyword evidence="7" id="KW-0472">Membrane</keyword>
<evidence type="ECO:0000256" key="3">
    <source>
        <dbReference type="ARBA" id="ARBA00022741"/>
    </source>
</evidence>
<dbReference type="EC" id="2.7.11.1" evidence="1"/>
<feature type="transmembrane region" description="Helical" evidence="7">
    <location>
        <begin position="317"/>
        <end position="337"/>
    </location>
</feature>
<protein>
    <recommendedName>
        <fullName evidence="1">non-specific serine/threonine protein kinase</fullName>
        <ecNumber evidence="1">2.7.11.1</ecNumber>
    </recommendedName>
</protein>
<dbReference type="Gene3D" id="3.30.200.20">
    <property type="entry name" value="Phosphorylase Kinase, domain 1"/>
    <property type="match status" value="1"/>
</dbReference>
<dbReference type="GO" id="GO:0005524">
    <property type="term" value="F:ATP binding"/>
    <property type="evidence" value="ECO:0007669"/>
    <property type="project" value="UniProtKB-KW"/>
</dbReference>
<keyword evidence="3" id="KW-0547">Nucleotide-binding</keyword>
<dbReference type="Proteomes" id="UP000287394">
    <property type="component" value="Chromosome"/>
</dbReference>
<evidence type="ECO:0000259" key="8">
    <source>
        <dbReference type="PROSITE" id="PS50011"/>
    </source>
</evidence>
<dbReference type="KEGG" id="ccot:CCAX7_32510"/>
<dbReference type="EMBL" id="AP025739">
    <property type="protein sequence ID" value="BDI31200.1"/>
    <property type="molecule type" value="Genomic_DNA"/>
</dbReference>
<evidence type="ECO:0000313" key="9">
    <source>
        <dbReference type="EMBL" id="BDI31200.1"/>
    </source>
</evidence>
<evidence type="ECO:0000256" key="1">
    <source>
        <dbReference type="ARBA" id="ARBA00012513"/>
    </source>
</evidence>
<dbReference type="SUPFAM" id="SSF56112">
    <property type="entry name" value="Protein kinase-like (PK-like)"/>
    <property type="match status" value="1"/>
</dbReference>
<proteinExistence type="predicted"/>
<keyword evidence="10" id="KW-1185">Reference proteome</keyword>
<dbReference type="SMART" id="SM00220">
    <property type="entry name" value="S_TKc"/>
    <property type="match status" value="1"/>
</dbReference>
<evidence type="ECO:0000256" key="2">
    <source>
        <dbReference type="ARBA" id="ARBA00022679"/>
    </source>
</evidence>
<evidence type="ECO:0000256" key="5">
    <source>
        <dbReference type="ARBA" id="ARBA00022840"/>
    </source>
</evidence>
<keyword evidence="7" id="KW-0812">Transmembrane</keyword>
<keyword evidence="2" id="KW-0808">Transferase</keyword>
<feature type="region of interest" description="Disordered" evidence="6">
    <location>
        <begin position="514"/>
        <end position="536"/>
    </location>
</feature>
<dbReference type="Gene3D" id="1.10.510.10">
    <property type="entry name" value="Transferase(Phosphotransferase) domain 1"/>
    <property type="match status" value="1"/>
</dbReference>
<dbReference type="InterPro" id="IPR011009">
    <property type="entry name" value="Kinase-like_dom_sf"/>
</dbReference>
<evidence type="ECO:0000256" key="6">
    <source>
        <dbReference type="SAM" id="MobiDB-lite"/>
    </source>
</evidence>
<evidence type="ECO:0000256" key="4">
    <source>
        <dbReference type="ARBA" id="ARBA00022777"/>
    </source>
</evidence>
<dbReference type="AlphaFoldDB" id="A0A402D437"/>
<name>A0A402D437_9BACT</name>